<gene>
    <name evidence="2" type="ORF">A6M21_12990</name>
</gene>
<dbReference type="SUPFAM" id="SSF51726">
    <property type="entry name" value="UROD/MetE-like"/>
    <property type="match status" value="1"/>
</dbReference>
<protein>
    <recommendedName>
        <fullName evidence="1">Uroporphyrinogen decarboxylase (URO-D) domain-containing protein</fullName>
    </recommendedName>
</protein>
<dbReference type="OrthoDB" id="9813603at2"/>
<dbReference type="EMBL" id="LYVF01000174">
    <property type="protein sequence ID" value="OAT80756.1"/>
    <property type="molecule type" value="Genomic_DNA"/>
</dbReference>
<dbReference type="STRING" id="1838280.A6M21_12990"/>
<dbReference type="AlphaFoldDB" id="A0A1B7LCU7"/>
<evidence type="ECO:0000259" key="1">
    <source>
        <dbReference type="Pfam" id="PF01208"/>
    </source>
</evidence>
<dbReference type="InterPro" id="IPR052024">
    <property type="entry name" value="Methanogen_methyltrans"/>
</dbReference>
<dbReference type="InterPro" id="IPR038071">
    <property type="entry name" value="UROD/MetE-like_sf"/>
</dbReference>
<accession>A0A1B7LCU7</accession>
<feature type="domain" description="Uroporphyrinogen decarboxylase (URO-D)" evidence="1">
    <location>
        <begin position="180"/>
        <end position="388"/>
    </location>
</feature>
<evidence type="ECO:0000313" key="2">
    <source>
        <dbReference type="EMBL" id="OAT80756.1"/>
    </source>
</evidence>
<evidence type="ECO:0000313" key="3">
    <source>
        <dbReference type="Proteomes" id="UP000078532"/>
    </source>
</evidence>
<dbReference type="Proteomes" id="UP000078532">
    <property type="component" value="Unassembled WGS sequence"/>
</dbReference>
<sequence>MSSPAELYQQRMERIQKAISLEEPDRVPVLSMIDTWAAGYAGYTIQEIAYDYEKLVKAFEKVIEDFDWDCVFPPLGTRPAPVYEALGNTQFAFAGQSTSAHSSLQHPEASPMLPEEYPEFIADPYAYTVHKILPRRYSELARPFPRNSLALAKGAMLFMQYLSFFGPVFEKWKQVYGMPVLAAGTTIAPLDVIEDYYRGFKGIILDIKRRPDDVKAACEALLPLMIRMAKISFGGPPAGFPPIFIPLHIATFLRPVDFKEFYWPTFRRLVETLAETGYTCIIFFEGDWEPFLEFLTELPRGKVIGLMESTDMKKAKAVLGNTMCLAGNLPTTLLNYGTEEEVIAYARELIDTVAPGGGFIFTTDKSLLSPNDAKAENIRAVNRFVREYGVYKK</sequence>
<organism evidence="2 3">
    <name type="scientific">Desulfotomaculum copahuensis</name>
    <dbReference type="NCBI Taxonomy" id="1838280"/>
    <lineage>
        <taxon>Bacteria</taxon>
        <taxon>Bacillati</taxon>
        <taxon>Bacillota</taxon>
        <taxon>Clostridia</taxon>
        <taxon>Eubacteriales</taxon>
        <taxon>Desulfotomaculaceae</taxon>
        <taxon>Desulfotomaculum</taxon>
    </lineage>
</organism>
<name>A0A1B7LCU7_9FIRM</name>
<dbReference type="PANTHER" id="PTHR47099">
    <property type="entry name" value="METHYLCOBAMIDE:COM METHYLTRANSFERASE MTBA"/>
    <property type="match status" value="1"/>
</dbReference>
<comment type="caution">
    <text evidence="2">The sequence shown here is derived from an EMBL/GenBank/DDBJ whole genome shotgun (WGS) entry which is preliminary data.</text>
</comment>
<proteinExistence type="predicted"/>
<dbReference type="InterPro" id="IPR000257">
    <property type="entry name" value="Uroporphyrinogen_deCOase"/>
</dbReference>
<dbReference type="RefSeq" id="WP_066669502.1">
    <property type="nucleotide sequence ID" value="NZ_LYVF01000174.1"/>
</dbReference>
<dbReference type="GO" id="GO:0004853">
    <property type="term" value="F:uroporphyrinogen decarboxylase activity"/>
    <property type="evidence" value="ECO:0007669"/>
    <property type="project" value="InterPro"/>
</dbReference>
<reference evidence="2 3" key="1">
    <citation type="submission" date="2016-04" db="EMBL/GenBank/DDBJ databases">
        <authorList>
            <person name="Evans L.H."/>
            <person name="Alamgir A."/>
            <person name="Owens N."/>
            <person name="Weber N.D."/>
            <person name="Virtaneva K."/>
            <person name="Barbian K."/>
            <person name="Babar A."/>
            <person name="Rosenke K."/>
        </authorList>
    </citation>
    <scope>NUCLEOTIDE SEQUENCE [LARGE SCALE GENOMIC DNA]</scope>
    <source>
        <strain evidence="2 3">LMa1</strain>
    </source>
</reference>
<keyword evidence="3" id="KW-1185">Reference proteome</keyword>
<dbReference type="Pfam" id="PF01208">
    <property type="entry name" value="URO-D"/>
    <property type="match status" value="1"/>
</dbReference>
<dbReference type="Gene3D" id="3.20.20.210">
    <property type="match status" value="1"/>
</dbReference>
<dbReference type="GO" id="GO:0006779">
    <property type="term" value="P:porphyrin-containing compound biosynthetic process"/>
    <property type="evidence" value="ECO:0007669"/>
    <property type="project" value="InterPro"/>
</dbReference>
<dbReference type="PANTHER" id="PTHR47099:SF1">
    <property type="entry name" value="METHYLCOBAMIDE:COM METHYLTRANSFERASE MTBA"/>
    <property type="match status" value="1"/>
</dbReference>